<dbReference type="NCBIfam" id="NF040603">
    <property type="entry name" value="choice_anch_P"/>
    <property type="match status" value="2"/>
</dbReference>
<accession>A0ABV3SZ33</accession>
<evidence type="ECO:0000313" key="2">
    <source>
        <dbReference type="EMBL" id="MEX0428206.1"/>
    </source>
</evidence>
<protein>
    <submittedName>
        <fullName evidence="2">Choice-of-anchor P family protein</fullName>
    </submittedName>
</protein>
<feature type="chain" id="PRO_5045493958" evidence="1">
    <location>
        <begin position="22"/>
        <end position="428"/>
    </location>
</feature>
<gene>
    <name evidence="2" type="ORF">AB3X52_11295</name>
</gene>
<evidence type="ECO:0000313" key="3">
    <source>
        <dbReference type="Proteomes" id="UP001556631"/>
    </source>
</evidence>
<sequence length="428" mass="43284">MPRLLALGTAAAVAATGLTFAAPGSADAATVVSTPYVLRGFGYGLRVVGGSLPAASGDLGYTTSGCTNKAGVTHENHTAGVSLPGGLGSIGAVASKTWSTKVGNTVNRYTQSKVASITIGNSLGSLNIKGLTMTTHVWHNAAGFHSKATANAGSITGKIGPLALPGKLPTPGNPITIPGLLKLSIGAKKENVGPNWAGANIDGLRLQLLPTKTTINLAHSWAYMSKGIASGVFGGNAVATKVSALGGMVSSSGQPFRQMPCKSPQGKTLTKAIASVPLKVPGFPISVGAATSTVQGNQSKTKAWGRGISKVASISLGSGSTKLVVKGLVAQANVSRTGKGLSKLTRNSNGTHVASITLGGKSYTLSQLDGKSLDIPGLDQVVKIQTNVVSNEWQGIQVVGLRLTLLGASDASKTVIDLARTRIKIVKP</sequence>
<reference evidence="2 3" key="1">
    <citation type="submission" date="2024-07" db="EMBL/GenBank/DDBJ databases">
        <authorList>
            <person name="Lee S."/>
            <person name="Kang M."/>
        </authorList>
    </citation>
    <scope>NUCLEOTIDE SEQUENCE [LARGE SCALE GENOMIC DNA]</scope>
    <source>
        <strain evidence="2 3">DS6</strain>
    </source>
</reference>
<proteinExistence type="predicted"/>
<dbReference type="EMBL" id="JBFPJR010000017">
    <property type="protein sequence ID" value="MEX0428206.1"/>
    <property type="molecule type" value="Genomic_DNA"/>
</dbReference>
<evidence type="ECO:0000256" key="1">
    <source>
        <dbReference type="SAM" id="SignalP"/>
    </source>
</evidence>
<keyword evidence="1" id="KW-0732">Signal</keyword>
<name>A0ABV3SZ33_9ACTN</name>
<dbReference type="Proteomes" id="UP001556631">
    <property type="component" value="Unassembled WGS sequence"/>
</dbReference>
<comment type="caution">
    <text evidence="2">The sequence shown here is derived from an EMBL/GenBank/DDBJ whole genome shotgun (WGS) entry which is preliminary data.</text>
</comment>
<dbReference type="RefSeq" id="WP_367994174.1">
    <property type="nucleotide sequence ID" value="NZ_JBFPJR010000017.1"/>
</dbReference>
<keyword evidence="3" id="KW-1185">Reference proteome</keyword>
<feature type="signal peptide" evidence="1">
    <location>
        <begin position="1"/>
        <end position="21"/>
    </location>
</feature>
<organism evidence="2 3">
    <name type="scientific">Nocardioides eburneus</name>
    <dbReference type="NCBI Taxonomy" id="3231482"/>
    <lineage>
        <taxon>Bacteria</taxon>
        <taxon>Bacillati</taxon>
        <taxon>Actinomycetota</taxon>
        <taxon>Actinomycetes</taxon>
        <taxon>Propionibacteriales</taxon>
        <taxon>Nocardioidaceae</taxon>
        <taxon>Nocardioides</taxon>
    </lineage>
</organism>